<name>A0A8H3IHB6_9LECA</name>
<reference evidence="1" key="1">
    <citation type="submission" date="2021-03" db="EMBL/GenBank/DDBJ databases">
        <authorList>
            <person name="Tagirdzhanova G."/>
        </authorList>
    </citation>
    <scope>NUCLEOTIDE SEQUENCE</scope>
</reference>
<dbReference type="CDD" id="cd18186">
    <property type="entry name" value="BTB_POZ_ZBTB_KLHL-like"/>
    <property type="match status" value="1"/>
</dbReference>
<dbReference type="Gene3D" id="3.30.710.10">
    <property type="entry name" value="Potassium Channel Kv1.1, Chain A"/>
    <property type="match status" value="1"/>
</dbReference>
<dbReference type="SUPFAM" id="SSF54695">
    <property type="entry name" value="POZ domain"/>
    <property type="match status" value="1"/>
</dbReference>
<proteinExistence type="predicted"/>
<evidence type="ECO:0000313" key="1">
    <source>
        <dbReference type="EMBL" id="CAF9915695.1"/>
    </source>
</evidence>
<dbReference type="Proteomes" id="UP000664534">
    <property type="component" value="Unassembled WGS sequence"/>
</dbReference>
<dbReference type="EMBL" id="CAJPDT010000015">
    <property type="protein sequence ID" value="CAF9915695.1"/>
    <property type="molecule type" value="Genomic_DNA"/>
</dbReference>
<gene>
    <name evidence="1" type="ORF">IMSHALPRED_002676</name>
</gene>
<dbReference type="InterPro" id="IPR011333">
    <property type="entry name" value="SKP1/BTB/POZ_sf"/>
</dbReference>
<sequence>MGDQSSTFLDPSGDLLLSTNTQSFVVSSKALCLASPVWRAMFAPQGHWAKQSSGVFSLPEDDPDALLIILRITHLQFSDLPDVLVIYQHLLQLAVLCDKYDTVKLVRPWISKWQAPLQAQAEDSCQTGGDGYLGYETWLFIAWTFGDEAVFKEISRSLVLTSTVTEVNGEKRLFNAQGNIVGDTMPPGSLEAIIEAHSERISALLEMVYKVVDRYESAEDTTICRLGQSSKECDSLVYGCLIKGLRSLELLPKRLKASQVQLSVKEFADDLRSLKCFMYPGSGKHYNSNHGGYYETISHSNCAFTLAFENQIGGIIGQTDPSGVLEVHLTHIKEQKK</sequence>
<evidence type="ECO:0000313" key="2">
    <source>
        <dbReference type="Proteomes" id="UP000664534"/>
    </source>
</evidence>
<organism evidence="1 2">
    <name type="scientific">Imshaugia aleurites</name>
    <dbReference type="NCBI Taxonomy" id="172621"/>
    <lineage>
        <taxon>Eukaryota</taxon>
        <taxon>Fungi</taxon>
        <taxon>Dikarya</taxon>
        <taxon>Ascomycota</taxon>
        <taxon>Pezizomycotina</taxon>
        <taxon>Lecanoromycetes</taxon>
        <taxon>OSLEUM clade</taxon>
        <taxon>Lecanoromycetidae</taxon>
        <taxon>Lecanorales</taxon>
        <taxon>Lecanorineae</taxon>
        <taxon>Parmeliaceae</taxon>
        <taxon>Imshaugia</taxon>
    </lineage>
</organism>
<comment type="caution">
    <text evidence="1">The sequence shown here is derived from an EMBL/GenBank/DDBJ whole genome shotgun (WGS) entry which is preliminary data.</text>
</comment>
<accession>A0A8H3IHB6</accession>
<protein>
    <submittedName>
        <fullName evidence="1">Uncharacterized protein</fullName>
    </submittedName>
</protein>
<dbReference type="OrthoDB" id="5275938at2759"/>
<dbReference type="AlphaFoldDB" id="A0A8H3IHB6"/>
<keyword evidence="2" id="KW-1185">Reference proteome</keyword>